<gene>
    <name evidence="5" type="primary">rpsU</name>
    <name evidence="7" type="ORF">SapgrDRAFT_3108</name>
</gene>
<organism evidence="7 8">
    <name type="scientific">Saprospira grandis DSM 2844</name>
    <dbReference type="NCBI Taxonomy" id="694433"/>
    <lineage>
        <taxon>Bacteria</taxon>
        <taxon>Pseudomonadati</taxon>
        <taxon>Bacteroidota</taxon>
        <taxon>Saprospiria</taxon>
        <taxon>Saprospirales</taxon>
        <taxon>Saprospiraceae</taxon>
        <taxon>Saprospira</taxon>
    </lineage>
</organism>
<accession>J1I7H5</accession>
<evidence type="ECO:0000313" key="7">
    <source>
        <dbReference type="EMBL" id="EJF54755.1"/>
    </source>
</evidence>
<dbReference type="HOGENOM" id="CLU_159258_2_1_10"/>
<dbReference type="OrthoDB" id="598353at2"/>
<dbReference type="PRINTS" id="PR00976">
    <property type="entry name" value="RIBOSOMALS21"/>
</dbReference>
<dbReference type="GO" id="GO:0003735">
    <property type="term" value="F:structural constituent of ribosome"/>
    <property type="evidence" value="ECO:0007669"/>
    <property type="project" value="InterPro"/>
</dbReference>
<dbReference type="AlphaFoldDB" id="J1I7H5"/>
<dbReference type="HAMAP" id="MF_00358">
    <property type="entry name" value="Ribosomal_bS21"/>
    <property type="match status" value="1"/>
</dbReference>
<evidence type="ECO:0000256" key="3">
    <source>
        <dbReference type="ARBA" id="ARBA00023274"/>
    </source>
</evidence>
<comment type="similarity">
    <text evidence="1 5 6">Belongs to the bacterial ribosomal protein bS21 family.</text>
</comment>
<evidence type="ECO:0000256" key="6">
    <source>
        <dbReference type="RuleBase" id="RU000667"/>
    </source>
</evidence>
<keyword evidence="3 5" id="KW-0687">Ribonucleoprotein</keyword>
<reference evidence="8" key="1">
    <citation type="journal article" date="2012" name="Stand. Genomic Sci.">
        <title>Permanent draft genome sequence of the gliding predator Saprospira grandis strain Sa g1 (= HR1).</title>
        <authorList>
            <person name="Mavromatis K."/>
            <person name="Chertkov O."/>
            <person name="Lapidus A."/>
            <person name="Nolan M."/>
            <person name="Lucas S."/>
            <person name="Tice H."/>
            <person name="Del Rio T.G."/>
            <person name="Cheng J.F."/>
            <person name="Han C."/>
            <person name="Tapia R."/>
            <person name="Bruce D."/>
            <person name="Goodwin L.A."/>
            <person name="Pitluck S."/>
            <person name="Huntemann M."/>
            <person name="Liolios K."/>
            <person name="Pagani I."/>
            <person name="Ivanova N."/>
            <person name="Mikhailova N."/>
            <person name="Pati A."/>
            <person name="Chen A."/>
            <person name="Palaniappan K."/>
            <person name="Land M."/>
            <person name="Brambilla E.M."/>
            <person name="Rohde M."/>
            <person name="Spring S."/>
            <person name="Goker M."/>
            <person name="Detter J.C."/>
            <person name="Bristow J."/>
            <person name="Eisen J.A."/>
            <person name="Markowitz V."/>
            <person name="Hugenholtz P."/>
            <person name="Kyrpides N.C."/>
            <person name="Klenk H.P."/>
            <person name="Woyke T."/>
        </authorList>
    </citation>
    <scope>NUCLEOTIDE SEQUENCE [LARGE SCALE GENOMIC DNA]</scope>
    <source>
        <strain evidence="8">DSM 2844</strain>
    </source>
</reference>
<dbReference type="Pfam" id="PF01165">
    <property type="entry name" value="Ribosomal_S21"/>
    <property type="match status" value="1"/>
</dbReference>
<evidence type="ECO:0000256" key="1">
    <source>
        <dbReference type="ARBA" id="ARBA00006640"/>
    </source>
</evidence>
<protein>
    <recommendedName>
        <fullName evidence="4 5">Small ribosomal subunit protein bS21</fullName>
    </recommendedName>
</protein>
<dbReference type="GO" id="GO:0005840">
    <property type="term" value="C:ribosome"/>
    <property type="evidence" value="ECO:0007669"/>
    <property type="project" value="UniProtKB-KW"/>
</dbReference>
<dbReference type="GO" id="GO:1990904">
    <property type="term" value="C:ribonucleoprotein complex"/>
    <property type="evidence" value="ECO:0007669"/>
    <property type="project" value="UniProtKB-KW"/>
</dbReference>
<proteinExistence type="inferred from homology"/>
<dbReference type="InterPro" id="IPR038380">
    <property type="entry name" value="Ribosomal_bS21_sf"/>
</dbReference>
<evidence type="ECO:0000256" key="4">
    <source>
        <dbReference type="ARBA" id="ARBA00035135"/>
    </source>
</evidence>
<dbReference type="Gene3D" id="1.20.5.1150">
    <property type="entry name" value="Ribosomal protein S8"/>
    <property type="match status" value="1"/>
</dbReference>
<name>J1I7H5_9BACT</name>
<dbReference type="EMBL" id="JH719942">
    <property type="protein sequence ID" value="EJF54755.1"/>
    <property type="molecule type" value="Genomic_DNA"/>
</dbReference>
<evidence type="ECO:0000256" key="5">
    <source>
        <dbReference type="HAMAP-Rule" id="MF_00358"/>
    </source>
</evidence>
<sequence length="64" mass="7899">MLIINVKDSETIDRALRRYKRKVRDTKLMREVRTRKHFTKPSVLRRTETLKAVYRDVRERKLDL</sequence>
<dbReference type="RefSeq" id="WP_002660605.1">
    <property type="nucleotide sequence ID" value="NZ_JH719942.1"/>
</dbReference>
<evidence type="ECO:0000313" key="8">
    <source>
        <dbReference type="Proteomes" id="UP000005113"/>
    </source>
</evidence>
<evidence type="ECO:0000256" key="2">
    <source>
        <dbReference type="ARBA" id="ARBA00022980"/>
    </source>
</evidence>
<dbReference type="NCBIfam" id="TIGR00030">
    <property type="entry name" value="S21p"/>
    <property type="match status" value="1"/>
</dbReference>
<keyword evidence="2 5" id="KW-0689">Ribosomal protein</keyword>
<dbReference type="Proteomes" id="UP000005113">
    <property type="component" value="Unassembled WGS sequence"/>
</dbReference>
<dbReference type="GO" id="GO:0006412">
    <property type="term" value="P:translation"/>
    <property type="evidence" value="ECO:0007669"/>
    <property type="project" value="UniProtKB-UniRule"/>
</dbReference>
<dbReference type="InterPro" id="IPR001911">
    <property type="entry name" value="Ribosomal_bS21"/>
</dbReference>